<dbReference type="Pfam" id="PF00501">
    <property type="entry name" value="AMP-binding"/>
    <property type="match status" value="1"/>
</dbReference>
<dbReference type="InterPro" id="IPR045851">
    <property type="entry name" value="AMP-bd_C_sf"/>
</dbReference>
<dbReference type="AlphaFoldDB" id="A0A4V6BEB9"/>
<evidence type="ECO:0000259" key="6">
    <source>
        <dbReference type="Pfam" id="PF00501"/>
    </source>
</evidence>
<dbReference type="InterPro" id="IPR042099">
    <property type="entry name" value="ANL_N_sf"/>
</dbReference>
<keyword evidence="9" id="KW-1185">Reference proteome</keyword>
<dbReference type="STRING" id="211460.YH63_05960"/>
<protein>
    <recommendedName>
        <fullName evidence="5">3-methylmercaptopropionyl-CoA ligase</fullName>
        <ecNumber evidence="4">6.2.1.44</ecNumber>
    </recommendedName>
</protein>
<dbReference type="Gene3D" id="3.40.50.12780">
    <property type="entry name" value="N-terminal domain of ligase-like"/>
    <property type="match status" value="1"/>
</dbReference>
<dbReference type="InterPro" id="IPR050237">
    <property type="entry name" value="ATP-dep_AMP-bd_enzyme"/>
</dbReference>
<evidence type="ECO:0000256" key="4">
    <source>
        <dbReference type="ARBA" id="ARBA00066616"/>
    </source>
</evidence>
<reference evidence="8" key="1">
    <citation type="submission" date="2019-04" db="EMBL/GenBank/DDBJ databases">
        <title>Whole genome sequencing of cave bacteria.</title>
        <authorList>
            <person name="Gan H.M."/>
            <person name="Barton H."/>
            <person name="Savka M.A."/>
        </authorList>
    </citation>
    <scope>NUCLEOTIDE SEQUENCE [LARGE SCALE GENOMIC DNA]</scope>
    <source>
        <strain evidence="8">LC387</strain>
    </source>
</reference>
<dbReference type="Gene3D" id="3.30.300.30">
    <property type="match status" value="1"/>
</dbReference>
<dbReference type="EMBL" id="LBIA02000001">
    <property type="protein sequence ID" value="TKT72273.1"/>
    <property type="molecule type" value="Genomic_DNA"/>
</dbReference>
<evidence type="ECO:0000256" key="2">
    <source>
        <dbReference type="ARBA" id="ARBA00022598"/>
    </source>
</evidence>
<dbReference type="InterPro" id="IPR020845">
    <property type="entry name" value="AMP-binding_CS"/>
</dbReference>
<organism evidence="8 9">
    <name type="scientific">Afipia massiliensis</name>
    <dbReference type="NCBI Taxonomy" id="211460"/>
    <lineage>
        <taxon>Bacteria</taxon>
        <taxon>Pseudomonadati</taxon>
        <taxon>Pseudomonadota</taxon>
        <taxon>Alphaproteobacteria</taxon>
        <taxon>Hyphomicrobiales</taxon>
        <taxon>Nitrobacteraceae</taxon>
        <taxon>Afipia</taxon>
    </lineage>
</organism>
<proteinExistence type="inferred from homology"/>
<dbReference type="SUPFAM" id="SSF56801">
    <property type="entry name" value="Acetyl-CoA synthetase-like"/>
    <property type="match status" value="1"/>
</dbReference>
<accession>A0A4V6BEB9</accession>
<feature type="domain" description="AMP-dependent synthetase/ligase" evidence="6">
    <location>
        <begin position="10"/>
        <end position="359"/>
    </location>
</feature>
<evidence type="ECO:0000256" key="3">
    <source>
        <dbReference type="ARBA" id="ARBA00051915"/>
    </source>
</evidence>
<name>A0A4V6BEB9_9BRAD</name>
<comment type="catalytic activity">
    <reaction evidence="3">
        <text>3-(methylsulfanyl)propanoate + ATP + CoA = 3-(methylsulfanyl)propanoyl-CoA + AMP + diphosphate</text>
        <dbReference type="Rhea" id="RHEA:43052"/>
        <dbReference type="ChEBI" id="CHEBI:30616"/>
        <dbReference type="ChEBI" id="CHEBI:33019"/>
        <dbReference type="ChEBI" id="CHEBI:49016"/>
        <dbReference type="ChEBI" id="CHEBI:57287"/>
        <dbReference type="ChEBI" id="CHEBI:82815"/>
        <dbReference type="ChEBI" id="CHEBI:456215"/>
        <dbReference type="EC" id="6.2.1.44"/>
    </reaction>
    <physiologicalReaction direction="left-to-right" evidence="3">
        <dbReference type="Rhea" id="RHEA:43053"/>
    </physiologicalReaction>
</comment>
<dbReference type="InterPro" id="IPR000873">
    <property type="entry name" value="AMP-dep_synth/lig_dom"/>
</dbReference>
<sequence>MSVHIGSFVRHHAISQPDAPALRVGEQALSYRTLDRRAAGCAMRLRDFGVAANDRVMFVLPNCVEWVVLYQGTLQAGAIPVPINPLLAAAELAAIITDCEPRVVFARAAMAAQLRESIGDVSSVVDIDAQPFTSDEADPQPLPRAGSDDVALILYSSGSTGLPKGIELTHANIFWNAQAFAFDLLRLTPDDRGLTGLPLSHVFGHTCLYTAFLFAGASITLVERFDAAAILAMIHSQRITVFMGVPTMYWTLLREEIPAGFDLSSWRACVAGGQALPEDVHRKFEIKFGVAISEGYGMTEASPSVTGCRLWGAPRKSGSAGQPYLGVQLRIVDDEGRDVPRGERGEILVAGPGVARGYFRQPDMTAQTFRDGWLHSGDIGYVDADGFLFVVDRKKEMIISGGYNIYPREIEEVAHAVEGVYEVAAIGVPDDRLGERIVAYVVLDAGASVPEATLLQRCSDQLARYKVPREVRFMEALPRNATGKIDRRRLRDLGRDPQ</sequence>
<comment type="caution">
    <text evidence="8">The sequence shown here is derived from an EMBL/GenBank/DDBJ whole genome shotgun (WGS) entry which is preliminary data.</text>
</comment>
<dbReference type="PANTHER" id="PTHR43767">
    <property type="entry name" value="LONG-CHAIN-FATTY-ACID--COA LIGASE"/>
    <property type="match status" value="1"/>
</dbReference>
<evidence type="ECO:0000313" key="8">
    <source>
        <dbReference type="EMBL" id="TKT72273.1"/>
    </source>
</evidence>
<dbReference type="OrthoDB" id="9803968at2"/>
<evidence type="ECO:0000256" key="1">
    <source>
        <dbReference type="ARBA" id="ARBA00006432"/>
    </source>
</evidence>
<dbReference type="InterPro" id="IPR025110">
    <property type="entry name" value="AMP-bd_C"/>
</dbReference>
<dbReference type="FunFam" id="3.30.300.30:FF:000008">
    <property type="entry name" value="2,3-dihydroxybenzoate-AMP ligase"/>
    <property type="match status" value="1"/>
</dbReference>
<dbReference type="PROSITE" id="PS00455">
    <property type="entry name" value="AMP_BINDING"/>
    <property type="match status" value="1"/>
</dbReference>
<evidence type="ECO:0000256" key="5">
    <source>
        <dbReference type="ARBA" id="ARBA00067668"/>
    </source>
</evidence>
<dbReference type="Proteomes" id="UP000034832">
    <property type="component" value="Unassembled WGS sequence"/>
</dbReference>
<dbReference type="GO" id="GO:0016878">
    <property type="term" value="F:acid-thiol ligase activity"/>
    <property type="evidence" value="ECO:0007669"/>
    <property type="project" value="UniProtKB-ARBA"/>
</dbReference>
<gene>
    <name evidence="8" type="ORF">YH63_013050</name>
</gene>
<dbReference type="EC" id="6.2.1.44" evidence="4"/>
<comment type="similarity">
    <text evidence="1">Belongs to the ATP-dependent AMP-binding enzyme family.</text>
</comment>
<dbReference type="Pfam" id="PF13193">
    <property type="entry name" value="AMP-binding_C"/>
    <property type="match status" value="1"/>
</dbReference>
<keyword evidence="2 8" id="KW-0436">Ligase</keyword>
<dbReference type="PANTHER" id="PTHR43767:SF1">
    <property type="entry name" value="NONRIBOSOMAL PEPTIDE SYNTHASE PES1 (EUROFUNG)-RELATED"/>
    <property type="match status" value="1"/>
</dbReference>
<evidence type="ECO:0000259" key="7">
    <source>
        <dbReference type="Pfam" id="PF13193"/>
    </source>
</evidence>
<evidence type="ECO:0000313" key="9">
    <source>
        <dbReference type="Proteomes" id="UP000034832"/>
    </source>
</evidence>
<feature type="domain" description="AMP-binding enzyme C-terminal" evidence="7">
    <location>
        <begin position="409"/>
        <end position="484"/>
    </location>
</feature>
<dbReference type="RefSeq" id="WP_046827231.1">
    <property type="nucleotide sequence ID" value="NZ_LBIA02000001.1"/>
</dbReference>